<reference evidence="2" key="1">
    <citation type="journal article" date="2019" name="Sci. Rep.">
        <title>Draft genome of Tanacetum cinerariifolium, the natural source of mosquito coil.</title>
        <authorList>
            <person name="Yamashiro T."/>
            <person name="Shiraishi A."/>
            <person name="Satake H."/>
            <person name="Nakayama K."/>
        </authorList>
    </citation>
    <scope>NUCLEOTIDE SEQUENCE</scope>
</reference>
<accession>A0A699H4A0</accession>
<name>A0A699H4A0_TANCI</name>
<evidence type="ECO:0000256" key="1">
    <source>
        <dbReference type="SAM" id="MobiDB-lite"/>
    </source>
</evidence>
<protein>
    <submittedName>
        <fullName evidence="2">Uncharacterized protein</fullName>
    </submittedName>
</protein>
<feature type="region of interest" description="Disordered" evidence="1">
    <location>
        <begin position="1"/>
        <end position="98"/>
    </location>
</feature>
<sequence>MDVPPSPNLEPDFHADDPLSFDESDMESEEDPQEDPEEKPEEDPQEDLEEEPKEDPQEDPEEEPEEEEEEPKEAQQIDWEEDKDEEPEESPDMSATQVTTCVENIRLRRELEEAQMSNALLRMGLRRTQRDLHEMTEWAYDFYIRMLRIRAVGVRLSEAIDVLAVDGEFQPPGPQGPPSGSH</sequence>
<dbReference type="AlphaFoldDB" id="A0A699H4A0"/>
<proteinExistence type="predicted"/>
<evidence type="ECO:0000313" key="2">
    <source>
        <dbReference type="EMBL" id="GEW98328.1"/>
    </source>
</evidence>
<dbReference type="EMBL" id="BKCJ010083503">
    <property type="protein sequence ID" value="GEW98328.1"/>
    <property type="molecule type" value="Genomic_DNA"/>
</dbReference>
<feature type="compositionally biased region" description="Acidic residues" evidence="1">
    <location>
        <begin position="19"/>
        <end position="71"/>
    </location>
</feature>
<comment type="caution">
    <text evidence="2">The sequence shown here is derived from an EMBL/GenBank/DDBJ whole genome shotgun (WGS) entry which is preliminary data.</text>
</comment>
<gene>
    <name evidence="2" type="ORF">Tci_270304</name>
</gene>
<feature type="compositionally biased region" description="Acidic residues" evidence="1">
    <location>
        <begin position="78"/>
        <end position="91"/>
    </location>
</feature>
<organism evidence="2">
    <name type="scientific">Tanacetum cinerariifolium</name>
    <name type="common">Dalmatian daisy</name>
    <name type="synonym">Chrysanthemum cinerariifolium</name>
    <dbReference type="NCBI Taxonomy" id="118510"/>
    <lineage>
        <taxon>Eukaryota</taxon>
        <taxon>Viridiplantae</taxon>
        <taxon>Streptophyta</taxon>
        <taxon>Embryophyta</taxon>
        <taxon>Tracheophyta</taxon>
        <taxon>Spermatophyta</taxon>
        <taxon>Magnoliopsida</taxon>
        <taxon>eudicotyledons</taxon>
        <taxon>Gunneridae</taxon>
        <taxon>Pentapetalae</taxon>
        <taxon>asterids</taxon>
        <taxon>campanulids</taxon>
        <taxon>Asterales</taxon>
        <taxon>Asteraceae</taxon>
        <taxon>Asteroideae</taxon>
        <taxon>Anthemideae</taxon>
        <taxon>Anthemidinae</taxon>
        <taxon>Tanacetum</taxon>
    </lineage>
</organism>